<dbReference type="AlphaFoldDB" id="A0A1F8H7A8"/>
<organism evidence="1 2">
    <name type="scientific">Candidatus Yanofskybacteria bacterium RIFCSPLOWO2_02_FULL_43_10b</name>
    <dbReference type="NCBI Taxonomy" id="1802704"/>
    <lineage>
        <taxon>Bacteria</taxon>
        <taxon>Candidatus Yanofskyibacteriota</taxon>
    </lineage>
</organism>
<gene>
    <name evidence="1" type="ORF">A3I92_02485</name>
</gene>
<proteinExistence type="predicted"/>
<comment type="caution">
    <text evidence="1">The sequence shown here is derived from an EMBL/GenBank/DDBJ whole genome shotgun (WGS) entry which is preliminary data.</text>
</comment>
<reference evidence="1 2" key="1">
    <citation type="journal article" date="2016" name="Nat. Commun.">
        <title>Thousands of microbial genomes shed light on interconnected biogeochemical processes in an aquifer system.</title>
        <authorList>
            <person name="Anantharaman K."/>
            <person name="Brown C.T."/>
            <person name="Hug L.A."/>
            <person name="Sharon I."/>
            <person name="Castelle C.J."/>
            <person name="Probst A.J."/>
            <person name="Thomas B.C."/>
            <person name="Singh A."/>
            <person name="Wilkins M.J."/>
            <person name="Karaoz U."/>
            <person name="Brodie E.L."/>
            <person name="Williams K.H."/>
            <person name="Hubbard S.S."/>
            <person name="Banfield J.F."/>
        </authorList>
    </citation>
    <scope>NUCLEOTIDE SEQUENCE [LARGE SCALE GENOMIC DNA]</scope>
</reference>
<evidence type="ECO:0000313" key="1">
    <source>
        <dbReference type="EMBL" id="OGN32799.1"/>
    </source>
</evidence>
<sequence>MTILGGDYKPVEVEILDLVGYNGNGVFVILNPVKSRGRRLPDVGELFANFPVCILARIENNQVVNFYGETATLHDIDGEWHYRLRQHSSIVKLEPHTFFEVGNAK</sequence>
<dbReference type="Proteomes" id="UP000177676">
    <property type="component" value="Unassembled WGS sequence"/>
</dbReference>
<name>A0A1F8H7A8_9BACT</name>
<dbReference type="EMBL" id="MGKS01000003">
    <property type="protein sequence ID" value="OGN32799.1"/>
    <property type="molecule type" value="Genomic_DNA"/>
</dbReference>
<evidence type="ECO:0000313" key="2">
    <source>
        <dbReference type="Proteomes" id="UP000177676"/>
    </source>
</evidence>
<accession>A0A1F8H7A8</accession>
<protein>
    <submittedName>
        <fullName evidence="1">Uncharacterized protein</fullName>
    </submittedName>
</protein>